<dbReference type="AlphaFoldDB" id="K2N7M0"/>
<dbReference type="InterPro" id="IPR001647">
    <property type="entry name" value="HTH_TetR"/>
</dbReference>
<dbReference type="GO" id="GO:0000976">
    <property type="term" value="F:transcription cis-regulatory region binding"/>
    <property type="evidence" value="ECO:0007669"/>
    <property type="project" value="TreeGrafter"/>
</dbReference>
<dbReference type="SUPFAM" id="SSF48498">
    <property type="entry name" value="Tetracyclin repressor-like, C-terminal domain"/>
    <property type="match status" value="1"/>
</dbReference>
<dbReference type="InterPro" id="IPR009057">
    <property type="entry name" value="Homeodomain-like_sf"/>
</dbReference>
<evidence type="ECO:0000313" key="7">
    <source>
        <dbReference type="Proteomes" id="UP000006786"/>
    </source>
</evidence>
<keyword evidence="2 4" id="KW-0238">DNA-binding</keyword>
<evidence type="ECO:0000256" key="4">
    <source>
        <dbReference type="PROSITE-ProRule" id="PRU00335"/>
    </source>
</evidence>
<evidence type="ECO:0000256" key="2">
    <source>
        <dbReference type="ARBA" id="ARBA00023125"/>
    </source>
</evidence>
<reference evidence="6 7" key="1">
    <citation type="journal article" date="2012" name="J. Bacteriol.">
        <title>Genome Sequence of Nitratireductor pacificus Type Strain pht-3B.</title>
        <authorList>
            <person name="Lai Q."/>
            <person name="Li G."/>
            <person name="Shao Z."/>
        </authorList>
    </citation>
    <scope>NUCLEOTIDE SEQUENCE [LARGE SCALE GENOMIC DNA]</scope>
    <source>
        <strain evidence="7">pht-3B</strain>
    </source>
</reference>
<comment type="caution">
    <text evidence="6">The sequence shown here is derived from an EMBL/GenBank/DDBJ whole genome shotgun (WGS) entry which is preliminary data.</text>
</comment>
<proteinExistence type="predicted"/>
<gene>
    <name evidence="6" type="ORF">NA2_04891</name>
</gene>
<keyword evidence="3" id="KW-0804">Transcription</keyword>
<organism evidence="6 7">
    <name type="scientific">Nitratireductor pacificus pht-3B</name>
    <dbReference type="NCBI Taxonomy" id="391937"/>
    <lineage>
        <taxon>Bacteria</taxon>
        <taxon>Pseudomonadati</taxon>
        <taxon>Pseudomonadota</taxon>
        <taxon>Alphaproteobacteria</taxon>
        <taxon>Hyphomicrobiales</taxon>
        <taxon>Phyllobacteriaceae</taxon>
        <taxon>Nitratireductor</taxon>
    </lineage>
</organism>
<dbReference type="InterPro" id="IPR036271">
    <property type="entry name" value="Tet_transcr_reg_TetR-rel_C_sf"/>
</dbReference>
<dbReference type="OrthoDB" id="9795011at2"/>
<sequence>MSRGAAGRRTKLAILDAAAHLVARKANATMAEVADAAGVARSTVHRHFPERGDLVDALEDYANSELVSAHERSASAGGTALDALLRFGQELFEKSDLLVAAYGNPGRETEIADGQNADPALNALILKGQGDGSIARELPAAWVAQVLWSLFYAAWLMNASSRMSKHEALGMFLETFTRAVEPR</sequence>
<dbReference type="InterPro" id="IPR050109">
    <property type="entry name" value="HTH-type_TetR-like_transc_reg"/>
</dbReference>
<dbReference type="PROSITE" id="PS50977">
    <property type="entry name" value="HTH_TETR_2"/>
    <property type="match status" value="1"/>
</dbReference>
<evidence type="ECO:0000256" key="1">
    <source>
        <dbReference type="ARBA" id="ARBA00023015"/>
    </source>
</evidence>
<dbReference type="eggNOG" id="COG1309">
    <property type="taxonomic scope" value="Bacteria"/>
</dbReference>
<evidence type="ECO:0000259" key="5">
    <source>
        <dbReference type="PROSITE" id="PS50977"/>
    </source>
</evidence>
<protein>
    <submittedName>
        <fullName evidence="6">TetR family transcriptional regulator</fullName>
    </submittedName>
</protein>
<dbReference type="PATRIC" id="fig|391937.3.peg.1009"/>
<evidence type="ECO:0000313" key="6">
    <source>
        <dbReference type="EMBL" id="EKF20098.1"/>
    </source>
</evidence>
<accession>K2N7M0</accession>
<dbReference type="PANTHER" id="PTHR30055">
    <property type="entry name" value="HTH-TYPE TRANSCRIPTIONAL REGULATOR RUTR"/>
    <property type="match status" value="1"/>
</dbReference>
<dbReference type="STRING" id="391937.NA2_04891"/>
<name>K2N7M0_9HYPH</name>
<evidence type="ECO:0000256" key="3">
    <source>
        <dbReference type="ARBA" id="ARBA00023163"/>
    </source>
</evidence>
<feature type="domain" description="HTH tetR-type" evidence="5">
    <location>
        <begin position="8"/>
        <end position="66"/>
    </location>
</feature>
<feature type="DNA-binding region" description="H-T-H motif" evidence="4">
    <location>
        <begin position="29"/>
        <end position="48"/>
    </location>
</feature>
<dbReference type="Gene3D" id="1.10.357.10">
    <property type="entry name" value="Tetracycline Repressor, domain 2"/>
    <property type="match status" value="1"/>
</dbReference>
<dbReference type="PANTHER" id="PTHR30055:SF234">
    <property type="entry name" value="HTH-TYPE TRANSCRIPTIONAL REGULATOR BETI"/>
    <property type="match status" value="1"/>
</dbReference>
<dbReference type="Proteomes" id="UP000006786">
    <property type="component" value="Unassembled WGS sequence"/>
</dbReference>
<dbReference type="Pfam" id="PF00440">
    <property type="entry name" value="TetR_N"/>
    <property type="match status" value="1"/>
</dbReference>
<dbReference type="EMBL" id="AMRM01000004">
    <property type="protein sequence ID" value="EKF20098.1"/>
    <property type="molecule type" value="Genomic_DNA"/>
</dbReference>
<dbReference type="RefSeq" id="WP_008594857.1">
    <property type="nucleotide sequence ID" value="NZ_AMRM01000004.1"/>
</dbReference>
<keyword evidence="1" id="KW-0805">Transcription regulation</keyword>
<keyword evidence="7" id="KW-1185">Reference proteome</keyword>
<dbReference type="SUPFAM" id="SSF46689">
    <property type="entry name" value="Homeodomain-like"/>
    <property type="match status" value="1"/>
</dbReference>
<dbReference type="GO" id="GO:0003700">
    <property type="term" value="F:DNA-binding transcription factor activity"/>
    <property type="evidence" value="ECO:0007669"/>
    <property type="project" value="TreeGrafter"/>
</dbReference>